<evidence type="ECO:0000313" key="5">
    <source>
        <dbReference type="EMBL" id="CAL4133073.1"/>
    </source>
</evidence>
<name>A0AAV2RPE9_MEGNR</name>
<dbReference type="Proteomes" id="UP001497623">
    <property type="component" value="Unassembled WGS sequence"/>
</dbReference>
<dbReference type="Gene3D" id="2.60.40.10">
    <property type="entry name" value="Immunoglobulins"/>
    <property type="match status" value="2"/>
</dbReference>
<dbReference type="InterPro" id="IPR003961">
    <property type="entry name" value="FN3_dom"/>
</dbReference>
<evidence type="ECO:0000256" key="2">
    <source>
        <dbReference type="SAM" id="SignalP"/>
    </source>
</evidence>
<feature type="signal peptide" evidence="2">
    <location>
        <begin position="1"/>
        <end position="25"/>
    </location>
</feature>
<dbReference type="CDD" id="cd00063">
    <property type="entry name" value="FN3"/>
    <property type="match status" value="2"/>
</dbReference>
<feature type="non-terminal residue" evidence="5">
    <location>
        <position position="699"/>
    </location>
</feature>
<evidence type="ECO:0000256" key="1">
    <source>
        <dbReference type="ARBA" id="ARBA00022737"/>
    </source>
</evidence>
<feature type="domain" description="G-protein coupled receptors family 2 profile 1" evidence="3">
    <location>
        <begin position="393"/>
        <end position="451"/>
    </location>
</feature>
<reference evidence="5 6" key="1">
    <citation type="submission" date="2024-05" db="EMBL/GenBank/DDBJ databases">
        <authorList>
            <person name="Wallberg A."/>
        </authorList>
    </citation>
    <scope>NUCLEOTIDE SEQUENCE [LARGE SCALE GENOMIC DNA]</scope>
</reference>
<dbReference type="AlphaFoldDB" id="A0AAV2RPE9"/>
<dbReference type="InterPro" id="IPR016187">
    <property type="entry name" value="CTDL_fold"/>
</dbReference>
<evidence type="ECO:0000259" key="3">
    <source>
        <dbReference type="PROSITE" id="PS50227"/>
    </source>
</evidence>
<evidence type="ECO:0000313" key="6">
    <source>
        <dbReference type="Proteomes" id="UP001497623"/>
    </source>
</evidence>
<dbReference type="PANTHER" id="PTHR46708:SF2">
    <property type="entry name" value="FIBRONECTIN TYPE-III DOMAIN-CONTAINING PROTEIN"/>
    <property type="match status" value="1"/>
</dbReference>
<dbReference type="Gene3D" id="3.10.100.10">
    <property type="entry name" value="Mannose-Binding Protein A, subunit A"/>
    <property type="match status" value="1"/>
</dbReference>
<keyword evidence="2" id="KW-0732">Signal</keyword>
<dbReference type="EMBL" id="CAXKWB010028036">
    <property type="protein sequence ID" value="CAL4133073.1"/>
    <property type="molecule type" value="Genomic_DNA"/>
</dbReference>
<sequence length="699" mass="77945">MVWIKRTLCLLLVLVTTILETSSMANNLTLWSQLFLRGPSILKNPLTIVQRHSLHSGTNINTHQVNDNAFKVCPELFSQYGEYCYHTAVESSNYEYTDGYCANLTSTLPYPTADLENWQTNVIEVLKDNDIASGDVWSGATLQSDSEWHWPDMTLVQKAAWEILQPSGDGLVSAIEYGALLKVCKDCLIYMLCQVVPAPTVPLLTIINTTSSSLHVSWTKDSNVISRYIVAWSSLSGGENQNATVDYNITDHIIEGLTCDTEYNIFVTAYTDINNFARSLEVKATTVDEGPGKPILKEIVPDESEPTKLQVFWIPAEYNCSAGLSYYLIEWETDYYRWSHNTEDGEATTYTIRHLLPNTTYTVTVAARSHMGILGEADSQIVNTPNIDIERRCKSATPFPNKYPLYKWPKSDCGMVNRGCPNVMLGNATWICECDGEWVDLPDLSDCHNLDLAGWNDIFNSSKEPAGDSLGKLASNISSDSISTGDISGLVEILDASSTRHSTDMQNASLDDQLTLSLGYLNGILNVSDMMLESEEVWHGFPREQLEDQATNIQIIIGDASGGLADVITPDDEFQFTHFSNIGVKVEKHNKLYYENATQFNLTYRHQFFDGTWIRIPSHIGNDPAADSITVSVLSFKNMHCILNTVPQCEVLPHYTEFPVNAISSPMMGVMINGEKWNSPDNQSHILAAFDNILITNGY</sequence>
<feature type="chain" id="PRO_5043842134" evidence="2">
    <location>
        <begin position="26"/>
        <end position="699"/>
    </location>
</feature>
<dbReference type="GO" id="GO:0016020">
    <property type="term" value="C:membrane"/>
    <property type="evidence" value="ECO:0007669"/>
    <property type="project" value="InterPro"/>
</dbReference>
<gene>
    <name evidence="5" type="ORF">MNOR_LOCUS27112</name>
</gene>
<proteinExistence type="predicted"/>
<dbReference type="InterPro" id="IPR013783">
    <property type="entry name" value="Ig-like_fold"/>
</dbReference>
<dbReference type="SMART" id="SM00060">
    <property type="entry name" value="FN3"/>
    <property type="match status" value="2"/>
</dbReference>
<organism evidence="5 6">
    <name type="scientific">Meganyctiphanes norvegica</name>
    <name type="common">Northern krill</name>
    <name type="synonym">Thysanopoda norvegica</name>
    <dbReference type="NCBI Taxonomy" id="48144"/>
    <lineage>
        <taxon>Eukaryota</taxon>
        <taxon>Metazoa</taxon>
        <taxon>Ecdysozoa</taxon>
        <taxon>Arthropoda</taxon>
        <taxon>Crustacea</taxon>
        <taxon>Multicrustacea</taxon>
        <taxon>Malacostraca</taxon>
        <taxon>Eumalacostraca</taxon>
        <taxon>Eucarida</taxon>
        <taxon>Euphausiacea</taxon>
        <taxon>Euphausiidae</taxon>
        <taxon>Meganyctiphanes</taxon>
    </lineage>
</organism>
<dbReference type="PROSITE" id="PS50227">
    <property type="entry name" value="G_PROTEIN_RECEP_F2_3"/>
    <property type="match status" value="1"/>
</dbReference>
<dbReference type="PANTHER" id="PTHR46708">
    <property type="entry name" value="TENASCIN"/>
    <property type="match status" value="1"/>
</dbReference>
<protein>
    <submittedName>
        <fullName evidence="5">Uncharacterized protein</fullName>
    </submittedName>
</protein>
<evidence type="ECO:0000259" key="4">
    <source>
        <dbReference type="PROSITE" id="PS50853"/>
    </source>
</evidence>
<dbReference type="Pfam" id="PF00041">
    <property type="entry name" value="fn3"/>
    <property type="match status" value="2"/>
</dbReference>
<comment type="caution">
    <text evidence="5">The sequence shown here is derived from an EMBL/GenBank/DDBJ whole genome shotgun (WGS) entry which is preliminary data.</text>
</comment>
<dbReference type="SUPFAM" id="SSF49265">
    <property type="entry name" value="Fibronectin type III"/>
    <property type="match status" value="1"/>
</dbReference>
<keyword evidence="1" id="KW-0677">Repeat</keyword>
<dbReference type="GO" id="GO:0004930">
    <property type="term" value="F:G protein-coupled receptor activity"/>
    <property type="evidence" value="ECO:0007669"/>
    <property type="project" value="InterPro"/>
</dbReference>
<dbReference type="InterPro" id="IPR016186">
    <property type="entry name" value="C-type_lectin-like/link_sf"/>
</dbReference>
<dbReference type="SUPFAM" id="SSF56436">
    <property type="entry name" value="C-type lectin-like"/>
    <property type="match status" value="1"/>
</dbReference>
<accession>A0AAV2RPE9</accession>
<dbReference type="InterPro" id="IPR050991">
    <property type="entry name" value="ECM_Regulatory_Proteins"/>
</dbReference>
<dbReference type="PROSITE" id="PS50853">
    <property type="entry name" value="FN3"/>
    <property type="match status" value="2"/>
</dbReference>
<feature type="domain" description="Fibronectin type-III" evidence="4">
    <location>
        <begin position="198"/>
        <end position="289"/>
    </location>
</feature>
<dbReference type="InterPro" id="IPR001879">
    <property type="entry name" value="GPCR_2_extracellular_dom"/>
</dbReference>
<dbReference type="InterPro" id="IPR036116">
    <property type="entry name" value="FN3_sf"/>
</dbReference>
<keyword evidence="6" id="KW-1185">Reference proteome</keyword>
<feature type="domain" description="Fibronectin type-III" evidence="4">
    <location>
        <begin position="290"/>
        <end position="387"/>
    </location>
</feature>